<feature type="non-terminal residue" evidence="1">
    <location>
        <position position="1"/>
    </location>
</feature>
<proteinExistence type="predicted"/>
<gene>
    <name evidence="1" type="primary">jg5245</name>
    <name evidence="1" type="ORF">PAEG_LOCUS7459</name>
</gene>
<sequence length="143" mass="15884">SACVELNRKSLMVEEAVEEVLDLVKKAAQQAKPIEINPDFEFLIADGNNDAQMASGAASTMNESTTSGQQDWSAVWECFESPHRLLSVPAGGLSKSMQEMVKNAVSEMRRYYSRKVIDVLIKVTRRALDLIIKQFTQDESSGK</sequence>
<protein>
    <submittedName>
        <fullName evidence="1">Jg5245 protein</fullName>
    </submittedName>
</protein>
<comment type="caution">
    <text evidence="1">The sequence shown here is derived from an EMBL/GenBank/DDBJ whole genome shotgun (WGS) entry which is preliminary data.</text>
</comment>
<dbReference type="EMBL" id="CAKXAJ010021972">
    <property type="protein sequence ID" value="CAH2226767.1"/>
    <property type="molecule type" value="Genomic_DNA"/>
</dbReference>
<evidence type="ECO:0000313" key="1">
    <source>
        <dbReference type="EMBL" id="CAH2226767.1"/>
    </source>
</evidence>
<organism evidence="1 2">
    <name type="scientific">Pararge aegeria aegeria</name>
    <dbReference type="NCBI Taxonomy" id="348720"/>
    <lineage>
        <taxon>Eukaryota</taxon>
        <taxon>Metazoa</taxon>
        <taxon>Ecdysozoa</taxon>
        <taxon>Arthropoda</taxon>
        <taxon>Hexapoda</taxon>
        <taxon>Insecta</taxon>
        <taxon>Pterygota</taxon>
        <taxon>Neoptera</taxon>
        <taxon>Endopterygota</taxon>
        <taxon>Lepidoptera</taxon>
        <taxon>Glossata</taxon>
        <taxon>Ditrysia</taxon>
        <taxon>Papilionoidea</taxon>
        <taxon>Nymphalidae</taxon>
        <taxon>Satyrinae</taxon>
        <taxon>Satyrini</taxon>
        <taxon>Parargina</taxon>
        <taxon>Pararge</taxon>
    </lineage>
</organism>
<accession>A0A8S4QXN4</accession>
<keyword evidence="2" id="KW-1185">Reference proteome</keyword>
<dbReference type="Proteomes" id="UP000838756">
    <property type="component" value="Unassembled WGS sequence"/>
</dbReference>
<evidence type="ECO:0000313" key="2">
    <source>
        <dbReference type="Proteomes" id="UP000838756"/>
    </source>
</evidence>
<dbReference type="AlphaFoldDB" id="A0A8S4QXN4"/>
<reference evidence="1" key="1">
    <citation type="submission" date="2022-03" db="EMBL/GenBank/DDBJ databases">
        <authorList>
            <person name="Lindestad O."/>
        </authorList>
    </citation>
    <scope>NUCLEOTIDE SEQUENCE</scope>
</reference>
<dbReference type="OrthoDB" id="10251809at2759"/>
<name>A0A8S4QXN4_9NEOP</name>